<evidence type="ECO:0000256" key="5">
    <source>
        <dbReference type="ARBA" id="ARBA00022475"/>
    </source>
</evidence>
<dbReference type="SMART" id="SM00155">
    <property type="entry name" value="PLDc"/>
    <property type="match status" value="2"/>
</dbReference>
<feature type="domain" description="PLD phosphodiesterase" evidence="12">
    <location>
        <begin position="226"/>
        <end position="253"/>
    </location>
</feature>
<proteinExistence type="predicted"/>
<evidence type="ECO:0000256" key="2">
    <source>
        <dbReference type="ARBA" id="ARBA00004613"/>
    </source>
</evidence>
<dbReference type="Proteomes" id="UP000191812">
    <property type="component" value="Unassembled WGS sequence"/>
</dbReference>
<feature type="transmembrane region" description="Helical" evidence="11">
    <location>
        <begin position="12"/>
        <end position="32"/>
    </location>
</feature>
<evidence type="ECO:0000256" key="1">
    <source>
        <dbReference type="ARBA" id="ARBA00003145"/>
    </source>
</evidence>
<dbReference type="CDD" id="cd09163">
    <property type="entry name" value="PLDc_CLS_unchar2_2"/>
    <property type="match status" value="1"/>
</dbReference>
<dbReference type="SUPFAM" id="SSF56024">
    <property type="entry name" value="Phospholipase D/nuclease"/>
    <property type="match status" value="2"/>
</dbReference>
<evidence type="ECO:0000256" key="7">
    <source>
        <dbReference type="ARBA" id="ARBA00022692"/>
    </source>
</evidence>
<dbReference type="CDD" id="cd09157">
    <property type="entry name" value="PLDc_CLS_unchar2_1"/>
    <property type="match status" value="1"/>
</dbReference>
<comment type="caution">
    <text evidence="13">The sequence shown here is derived from an EMBL/GenBank/DDBJ whole genome shotgun (WGS) entry which is preliminary data.</text>
</comment>
<reference evidence="13 14" key="1">
    <citation type="submission" date="2016-01" db="EMBL/GenBank/DDBJ databases">
        <authorList>
            <person name="Regsiter A."/>
            <person name="william w."/>
        </authorList>
    </citation>
    <scope>NUCLEOTIDE SEQUENCE [LARGE SCALE GENOMIC DNA]</scope>
    <source>
        <strain evidence="13 14">CFBP 6927</strain>
    </source>
</reference>
<name>A0ABP2BLU7_9HYPH</name>
<evidence type="ECO:0000313" key="13">
    <source>
        <dbReference type="EMBL" id="CUX35398.1"/>
    </source>
</evidence>
<dbReference type="Pfam" id="PF13396">
    <property type="entry name" value="PLDc_N"/>
    <property type="match status" value="1"/>
</dbReference>
<evidence type="ECO:0000256" key="10">
    <source>
        <dbReference type="ARBA" id="ARBA00029594"/>
    </source>
</evidence>
<evidence type="ECO:0000256" key="8">
    <source>
        <dbReference type="ARBA" id="ARBA00022989"/>
    </source>
</evidence>
<keyword evidence="6" id="KW-0964">Secreted</keyword>
<evidence type="ECO:0000313" key="14">
    <source>
        <dbReference type="Proteomes" id="UP000191812"/>
    </source>
</evidence>
<comment type="function">
    <text evidence="1">Could be a virulence factor.</text>
</comment>
<keyword evidence="8 11" id="KW-1133">Transmembrane helix</keyword>
<comment type="subcellular location">
    <subcellularLocation>
        <location evidence="3">Cell membrane</location>
        <topology evidence="3">Multi-pass membrane protein</topology>
    </subcellularLocation>
    <subcellularLocation>
        <location evidence="2">Secreted</location>
    </subcellularLocation>
</comment>
<evidence type="ECO:0000256" key="4">
    <source>
        <dbReference type="ARBA" id="ARBA00018392"/>
    </source>
</evidence>
<dbReference type="InterPro" id="IPR001736">
    <property type="entry name" value="PLipase_D/transphosphatidylase"/>
</dbReference>
<evidence type="ECO:0000259" key="12">
    <source>
        <dbReference type="PROSITE" id="PS50035"/>
    </source>
</evidence>
<evidence type="ECO:0000256" key="3">
    <source>
        <dbReference type="ARBA" id="ARBA00004651"/>
    </source>
</evidence>
<dbReference type="InterPro" id="IPR027379">
    <property type="entry name" value="CLS_N"/>
</dbReference>
<keyword evidence="5" id="KW-1003">Cell membrane</keyword>
<dbReference type="PANTHER" id="PTHR21248:SF22">
    <property type="entry name" value="PHOSPHOLIPASE D"/>
    <property type="match status" value="1"/>
</dbReference>
<keyword evidence="7 11" id="KW-0812">Transmembrane</keyword>
<dbReference type="Pfam" id="PF13091">
    <property type="entry name" value="PLDc_2"/>
    <property type="match status" value="2"/>
</dbReference>
<dbReference type="EMBL" id="FBWH01000026">
    <property type="protein sequence ID" value="CUX35398.1"/>
    <property type="molecule type" value="Genomic_DNA"/>
</dbReference>
<evidence type="ECO:0000256" key="9">
    <source>
        <dbReference type="ARBA" id="ARBA00023136"/>
    </source>
</evidence>
<dbReference type="PROSITE" id="PS50035">
    <property type="entry name" value="PLD"/>
    <property type="match status" value="2"/>
</dbReference>
<feature type="transmembrane region" description="Helical" evidence="11">
    <location>
        <begin position="44"/>
        <end position="65"/>
    </location>
</feature>
<feature type="domain" description="PLD phosphodiesterase" evidence="12">
    <location>
        <begin position="405"/>
        <end position="432"/>
    </location>
</feature>
<organism evidence="13 14">
    <name type="scientific">Agrobacterium genomosp. 13 str. CFBP 6927</name>
    <dbReference type="NCBI Taxonomy" id="1183428"/>
    <lineage>
        <taxon>Bacteria</taxon>
        <taxon>Pseudomonadati</taxon>
        <taxon>Pseudomonadota</taxon>
        <taxon>Alphaproteobacteria</taxon>
        <taxon>Hyphomicrobiales</taxon>
        <taxon>Rhizobiaceae</taxon>
        <taxon>Rhizobium/Agrobacterium group</taxon>
        <taxon>Agrobacterium</taxon>
        <taxon>Agrobacterium tumefaciens complex</taxon>
    </lineage>
</organism>
<dbReference type="InterPro" id="IPR025202">
    <property type="entry name" value="PLD-like_dom"/>
</dbReference>
<keyword evidence="14" id="KW-1185">Reference proteome</keyword>
<dbReference type="PANTHER" id="PTHR21248">
    <property type="entry name" value="CARDIOLIPIN SYNTHASE"/>
    <property type="match status" value="1"/>
</dbReference>
<gene>
    <name evidence="13" type="primary">cls</name>
    <name evidence="13" type="ORF">AGR13a_Cc320038</name>
</gene>
<evidence type="ECO:0000256" key="6">
    <source>
        <dbReference type="ARBA" id="ARBA00022525"/>
    </source>
</evidence>
<dbReference type="Gene3D" id="3.30.870.10">
    <property type="entry name" value="Endonuclease Chain A"/>
    <property type="match status" value="2"/>
</dbReference>
<protein>
    <recommendedName>
        <fullName evidence="4">Phospholipase D</fullName>
    </recommendedName>
    <alternativeName>
        <fullName evidence="10">Choline phosphatase</fullName>
    </alternativeName>
</protein>
<evidence type="ECO:0000256" key="11">
    <source>
        <dbReference type="SAM" id="Phobius"/>
    </source>
</evidence>
<sequence>MPYSCIMLDLVIAYWPHILAVLSILMGTVAAVHATMTKEEVRSALGWVGVIVLSPIVGAVIYAIAGINRIRRSNITQQRSFMLDEIMDRVARLDASGELIAARFGRRFEAMKTLGDRVTRHALTTGNTIEPLVTGDAAYAAMLEAIGEAKRSIILETYIFDNDRIGARFVAALERAKFRGVEVRVLIDAVGARYSVPSILPTLREKGIVADVFNGNVIMGLRLPYANLRTHRKILVVDGRIAFSGGMNIREGFTLEFGGEKQSHDTHFRISGPVVSDFFSIAAEDWRFTTGELLDTPVWDIAIPDGVPGSQIVARVSSSGPDRSIETSHKMLMGAFSVARSSILIMSPYFLPDRELISALITAARRGVVVDIIVPQSNNLVLVDRAMTAQFDQMLKNYCRIWRATGAFNHSKLLVIDGCWTYIGSSNLDPRSLRLNFEIDLEVMDKEFAATIGNRIRDARATALPVRLSELNARPFVVRLVERVLWLASPYL</sequence>
<accession>A0ABP2BLU7</accession>
<keyword evidence="9 11" id="KW-0472">Membrane</keyword>